<accession>A0A1A8Y0I0</accession>
<proteinExistence type="predicted"/>
<keyword evidence="2" id="KW-1185">Reference proteome</keyword>
<name>A0A1A8Y0I0_9RHOO</name>
<dbReference type="EMBL" id="FLQY01000364">
    <property type="protein sequence ID" value="SBT10664.1"/>
    <property type="molecule type" value="Genomic_DNA"/>
</dbReference>
<dbReference type="Proteomes" id="UP000199600">
    <property type="component" value="Unassembled WGS sequence"/>
</dbReference>
<evidence type="ECO:0000313" key="1">
    <source>
        <dbReference type="EMBL" id="SBT10664.1"/>
    </source>
</evidence>
<dbReference type="AlphaFoldDB" id="A0A1A8Y0I0"/>
<dbReference type="RefSeq" id="WP_186412239.1">
    <property type="nucleotide sequence ID" value="NZ_FLQY01000364.1"/>
</dbReference>
<reference evidence="1 2" key="1">
    <citation type="submission" date="2016-06" db="EMBL/GenBank/DDBJ databases">
        <authorList>
            <person name="Kjaerup R.B."/>
            <person name="Dalgaard T.S."/>
            <person name="Juul-Madsen H.R."/>
        </authorList>
    </citation>
    <scope>NUCLEOTIDE SEQUENCE [LARGE SCALE GENOMIC DNA]</scope>
    <source>
        <strain evidence="1">2</strain>
    </source>
</reference>
<organism evidence="1 2">
    <name type="scientific">Candidatus Propionivibrio aalborgensis</name>
    <dbReference type="NCBI Taxonomy" id="1860101"/>
    <lineage>
        <taxon>Bacteria</taxon>
        <taxon>Pseudomonadati</taxon>
        <taxon>Pseudomonadota</taxon>
        <taxon>Betaproteobacteria</taxon>
        <taxon>Rhodocyclales</taxon>
        <taxon>Rhodocyclaceae</taxon>
        <taxon>Propionivibrio</taxon>
    </lineage>
</organism>
<protein>
    <submittedName>
        <fullName evidence="1">Uncharacterized protein</fullName>
    </submittedName>
</protein>
<gene>
    <name evidence="1" type="ORF">PROAA_610024</name>
</gene>
<evidence type="ECO:0000313" key="2">
    <source>
        <dbReference type="Proteomes" id="UP000199600"/>
    </source>
</evidence>
<sequence length="113" mass="12498">MLDKKLLEMLIERQKQHQRNLANTEGRAVQENEGSEIANVVDDLASDIGDLGVMLEELRERLAPIRIVGEEVERLGYASPGYGSELGEKLGQLLAKEKALCALVDSLLRELAI</sequence>